<organism evidence="2 3">
    <name type="scientific">Lipomyces starkeyi NRRL Y-11557</name>
    <dbReference type="NCBI Taxonomy" id="675824"/>
    <lineage>
        <taxon>Eukaryota</taxon>
        <taxon>Fungi</taxon>
        <taxon>Dikarya</taxon>
        <taxon>Ascomycota</taxon>
        <taxon>Saccharomycotina</taxon>
        <taxon>Lipomycetes</taxon>
        <taxon>Lipomycetales</taxon>
        <taxon>Lipomycetaceae</taxon>
        <taxon>Lipomyces</taxon>
    </lineage>
</organism>
<keyword evidence="3" id="KW-1185">Reference proteome</keyword>
<evidence type="ECO:0000313" key="3">
    <source>
        <dbReference type="Proteomes" id="UP000094385"/>
    </source>
</evidence>
<name>A0A1E3Q680_LIPST</name>
<feature type="region of interest" description="Disordered" evidence="1">
    <location>
        <begin position="107"/>
        <end position="156"/>
    </location>
</feature>
<feature type="compositionally biased region" description="Basic and acidic residues" evidence="1">
    <location>
        <begin position="213"/>
        <end position="224"/>
    </location>
</feature>
<feature type="region of interest" description="Disordered" evidence="1">
    <location>
        <begin position="213"/>
        <end position="251"/>
    </location>
</feature>
<accession>A0A1E3Q680</accession>
<dbReference type="Proteomes" id="UP000094385">
    <property type="component" value="Unassembled WGS sequence"/>
</dbReference>
<dbReference type="EMBL" id="KV454294">
    <property type="protein sequence ID" value="ODQ73215.1"/>
    <property type="molecule type" value="Genomic_DNA"/>
</dbReference>
<feature type="compositionally biased region" description="Acidic residues" evidence="1">
    <location>
        <begin position="225"/>
        <end position="238"/>
    </location>
</feature>
<dbReference type="AlphaFoldDB" id="A0A1E3Q680"/>
<feature type="region of interest" description="Disordered" evidence="1">
    <location>
        <begin position="1"/>
        <end position="20"/>
    </location>
</feature>
<gene>
    <name evidence="2" type="ORF">LIPSTDRAFT_288184</name>
</gene>
<evidence type="ECO:0000313" key="2">
    <source>
        <dbReference type="EMBL" id="ODQ73215.1"/>
    </source>
</evidence>
<sequence>MSGVNSGDHDEGENTSTPAVRPFGALSRTVARSPVVLNILPFRISPGRDGVVLIKESSIELYSLDFSLDSEYQFELLHRTPTVGKIVSSTIIPYTVLPSSRSLVGPSDTLNAPHTVEPPMPVQHDLSQYSTSPMHIDQPSSLRRSQPPSRSAPIKSSFNYESDTLVLVTQDRHALFVTCGVQDEFLIAKNIELRDIIGTLTYDKGLHDGASNIERKRYRERDPDESYEQSGDDDDYSDSDISSVSDTDSTVEDIASRIKALGKGIHADRL</sequence>
<dbReference type="OrthoDB" id="10433054at2759"/>
<protein>
    <submittedName>
        <fullName evidence="2">Uncharacterized protein</fullName>
    </submittedName>
</protein>
<feature type="compositionally biased region" description="Low complexity" evidence="1">
    <location>
        <begin position="138"/>
        <end position="151"/>
    </location>
</feature>
<reference evidence="2 3" key="1">
    <citation type="journal article" date="2016" name="Proc. Natl. Acad. Sci. U.S.A.">
        <title>Comparative genomics of biotechnologically important yeasts.</title>
        <authorList>
            <person name="Riley R."/>
            <person name="Haridas S."/>
            <person name="Wolfe K.H."/>
            <person name="Lopes M.R."/>
            <person name="Hittinger C.T."/>
            <person name="Goeker M."/>
            <person name="Salamov A.A."/>
            <person name="Wisecaver J.H."/>
            <person name="Long T.M."/>
            <person name="Calvey C.H."/>
            <person name="Aerts A.L."/>
            <person name="Barry K.W."/>
            <person name="Choi C."/>
            <person name="Clum A."/>
            <person name="Coughlan A.Y."/>
            <person name="Deshpande S."/>
            <person name="Douglass A.P."/>
            <person name="Hanson S.J."/>
            <person name="Klenk H.-P."/>
            <person name="LaButti K.M."/>
            <person name="Lapidus A."/>
            <person name="Lindquist E.A."/>
            <person name="Lipzen A.M."/>
            <person name="Meier-Kolthoff J.P."/>
            <person name="Ohm R.A."/>
            <person name="Otillar R.P."/>
            <person name="Pangilinan J.L."/>
            <person name="Peng Y."/>
            <person name="Rokas A."/>
            <person name="Rosa C.A."/>
            <person name="Scheuner C."/>
            <person name="Sibirny A.A."/>
            <person name="Slot J.C."/>
            <person name="Stielow J.B."/>
            <person name="Sun H."/>
            <person name="Kurtzman C.P."/>
            <person name="Blackwell M."/>
            <person name="Grigoriev I.V."/>
            <person name="Jeffries T.W."/>
        </authorList>
    </citation>
    <scope>NUCLEOTIDE SEQUENCE [LARGE SCALE GENOMIC DNA]</scope>
    <source>
        <strain evidence="2 3">NRRL Y-11557</strain>
    </source>
</reference>
<feature type="compositionally biased region" description="Low complexity" evidence="1">
    <location>
        <begin position="239"/>
        <end position="248"/>
    </location>
</feature>
<evidence type="ECO:0000256" key="1">
    <source>
        <dbReference type="SAM" id="MobiDB-lite"/>
    </source>
</evidence>
<proteinExistence type="predicted"/>